<dbReference type="EMBL" id="UINC01053083">
    <property type="protein sequence ID" value="SVB69172.1"/>
    <property type="molecule type" value="Genomic_DNA"/>
</dbReference>
<evidence type="ECO:0000256" key="1">
    <source>
        <dbReference type="ARBA" id="ARBA00023002"/>
    </source>
</evidence>
<protein>
    <recommendedName>
        <fullName evidence="2">Luciferase-like domain-containing protein</fullName>
    </recommendedName>
</protein>
<organism evidence="3">
    <name type="scientific">marine metagenome</name>
    <dbReference type="NCBI Taxonomy" id="408172"/>
    <lineage>
        <taxon>unclassified sequences</taxon>
        <taxon>metagenomes</taxon>
        <taxon>ecological metagenomes</taxon>
    </lineage>
</organism>
<dbReference type="CDD" id="cd01097">
    <property type="entry name" value="Tetrahydromethanopterin_reductase"/>
    <property type="match status" value="1"/>
</dbReference>
<feature type="domain" description="Luciferase-like" evidence="2">
    <location>
        <begin position="15"/>
        <end position="210"/>
    </location>
</feature>
<dbReference type="InterPro" id="IPR011251">
    <property type="entry name" value="Luciferase-like_dom"/>
</dbReference>
<feature type="non-terminal residue" evidence="3">
    <location>
        <position position="239"/>
    </location>
</feature>
<dbReference type="Gene3D" id="3.20.20.30">
    <property type="entry name" value="Luciferase-like domain"/>
    <property type="match status" value="1"/>
</dbReference>
<dbReference type="PANTHER" id="PTHR43244">
    <property type="match status" value="1"/>
</dbReference>
<evidence type="ECO:0000313" key="3">
    <source>
        <dbReference type="EMBL" id="SVB69172.1"/>
    </source>
</evidence>
<dbReference type="Pfam" id="PF00296">
    <property type="entry name" value="Bac_luciferase"/>
    <property type="match status" value="1"/>
</dbReference>
<dbReference type="SUPFAM" id="SSF51679">
    <property type="entry name" value="Bacterial luciferase-like"/>
    <property type="match status" value="1"/>
</dbReference>
<reference evidence="3" key="1">
    <citation type="submission" date="2018-05" db="EMBL/GenBank/DDBJ databases">
        <authorList>
            <person name="Lanie J.A."/>
            <person name="Ng W.-L."/>
            <person name="Kazmierczak K.M."/>
            <person name="Andrzejewski T.M."/>
            <person name="Davidsen T.M."/>
            <person name="Wayne K.J."/>
            <person name="Tettelin H."/>
            <person name="Glass J.I."/>
            <person name="Rusch D."/>
            <person name="Podicherti R."/>
            <person name="Tsui H.-C.T."/>
            <person name="Winkler M.E."/>
        </authorList>
    </citation>
    <scope>NUCLEOTIDE SEQUENCE</scope>
</reference>
<dbReference type="InterPro" id="IPR050564">
    <property type="entry name" value="F420-G6PD/mer"/>
</dbReference>
<evidence type="ECO:0000259" key="2">
    <source>
        <dbReference type="Pfam" id="PF00296"/>
    </source>
</evidence>
<keyword evidence="1" id="KW-0560">Oxidoreductase</keyword>
<gene>
    <name evidence="3" type="ORF">METZ01_LOCUS222026</name>
</gene>
<dbReference type="InterPro" id="IPR036661">
    <property type="entry name" value="Luciferase-like_sf"/>
</dbReference>
<sequence>MQYSVAFASEVDSWRWVKRAEELGFHAAWFYDTQLLNPDVFICMALAAHETSTIRLGTGVLVPSNRIEPVTANALASLSRLAPGRIDFGVGTGFTARRTMGLGAISLKKTQTYIERVQQLLQGETIEWDFEGLNRKIGFLNPDLELINLEQEIPLWFSAFGPKAKHIAADLGAGWLNFGAQGAVESLQEMQQIWHNKGHDSNALKANLFFLGAVLTGEAETDEYKLMAQAAPLTAVMFH</sequence>
<dbReference type="GO" id="GO:0016705">
    <property type="term" value="F:oxidoreductase activity, acting on paired donors, with incorporation or reduction of molecular oxygen"/>
    <property type="evidence" value="ECO:0007669"/>
    <property type="project" value="InterPro"/>
</dbReference>
<dbReference type="PANTHER" id="PTHR43244:SF1">
    <property type="entry name" value="5,10-METHYLENETETRAHYDROMETHANOPTERIN REDUCTASE"/>
    <property type="match status" value="1"/>
</dbReference>
<accession>A0A382G2S4</accession>
<name>A0A382G2S4_9ZZZZ</name>
<dbReference type="AlphaFoldDB" id="A0A382G2S4"/>
<proteinExistence type="predicted"/>